<comment type="caution">
    <text evidence="2">The sequence shown here is derived from an EMBL/GenBank/DDBJ whole genome shotgun (WGS) entry which is preliminary data.</text>
</comment>
<evidence type="ECO:0000313" key="2">
    <source>
        <dbReference type="EMBL" id="EJK52938.1"/>
    </source>
</evidence>
<reference evidence="2 3" key="1">
    <citation type="journal article" date="2012" name="Genome Biol.">
        <title>Genome and low-iron response of an oceanic diatom adapted to chronic iron limitation.</title>
        <authorList>
            <person name="Lommer M."/>
            <person name="Specht M."/>
            <person name="Roy A.S."/>
            <person name="Kraemer L."/>
            <person name="Andreson R."/>
            <person name="Gutowska M.A."/>
            <person name="Wolf J."/>
            <person name="Bergner S.V."/>
            <person name="Schilhabel M.B."/>
            <person name="Klostermeier U.C."/>
            <person name="Beiko R.G."/>
            <person name="Rosenstiel P."/>
            <person name="Hippler M."/>
            <person name="Laroche J."/>
        </authorList>
    </citation>
    <scope>NUCLEOTIDE SEQUENCE [LARGE SCALE GENOMIC DNA]</scope>
    <source>
        <strain evidence="2 3">CCMP1005</strain>
    </source>
</reference>
<name>K0RGR7_THAOC</name>
<accession>K0RGR7</accession>
<dbReference type="EMBL" id="AGNL01038908">
    <property type="protein sequence ID" value="EJK52938.1"/>
    <property type="molecule type" value="Genomic_DNA"/>
</dbReference>
<sequence length="131" mass="13701">MRAPEDWRGVSVAPLAPGGGRVGAGIADVPSPRHLRGRGGGSARSPPEGPDEAPPFGSERGGEDPDPDGVGVLHTESPKEDGRLGNSQDDVVKRDRRPQETVTCPPPGARPELSYFDQKMTLGERSDGRGG</sequence>
<dbReference type="AlphaFoldDB" id="K0RGR7"/>
<feature type="compositionally biased region" description="Basic and acidic residues" evidence="1">
    <location>
        <begin position="90"/>
        <end position="99"/>
    </location>
</feature>
<feature type="compositionally biased region" description="Basic and acidic residues" evidence="1">
    <location>
        <begin position="122"/>
        <end position="131"/>
    </location>
</feature>
<evidence type="ECO:0000256" key="1">
    <source>
        <dbReference type="SAM" id="MobiDB-lite"/>
    </source>
</evidence>
<gene>
    <name evidence="2" type="ORF">THAOC_27724</name>
</gene>
<dbReference type="Proteomes" id="UP000266841">
    <property type="component" value="Unassembled WGS sequence"/>
</dbReference>
<feature type="region of interest" description="Disordered" evidence="1">
    <location>
        <begin position="1"/>
        <end position="131"/>
    </location>
</feature>
<proteinExistence type="predicted"/>
<feature type="non-terminal residue" evidence="2">
    <location>
        <position position="131"/>
    </location>
</feature>
<protein>
    <submittedName>
        <fullName evidence="2">Uncharacterized protein</fullName>
    </submittedName>
</protein>
<evidence type="ECO:0000313" key="3">
    <source>
        <dbReference type="Proteomes" id="UP000266841"/>
    </source>
</evidence>
<organism evidence="2 3">
    <name type="scientific">Thalassiosira oceanica</name>
    <name type="common">Marine diatom</name>
    <dbReference type="NCBI Taxonomy" id="159749"/>
    <lineage>
        <taxon>Eukaryota</taxon>
        <taxon>Sar</taxon>
        <taxon>Stramenopiles</taxon>
        <taxon>Ochrophyta</taxon>
        <taxon>Bacillariophyta</taxon>
        <taxon>Coscinodiscophyceae</taxon>
        <taxon>Thalassiosirophycidae</taxon>
        <taxon>Thalassiosirales</taxon>
        <taxon>Thalassiosiraceae</taxon>
        <taxon>Thalassiosira</taxon>
    </lineage>
</organism>
<keyword evidence="3" id="KW-1185">Reference proteome</keyword>